<dbReference type="InterPro" id="IPR055336">
    <property type="entry name" value="At4g00755-like"/>
</dbReference>
<dbReference type="PANTHER" id="PTHR39741:SF2">
    <property type="entry name" value="F-BOX DOMAIN-CONTAINING PROTEIN"/>
    <property type="match status" value="1"/>
</dbReference>
<dbReference type="Pfam" id="PF12937">
    <property type="entry name" value="F-box-like"/>
    <property type="match status" value="1"/>
</dbReference>
<proteinExistence type="predicted"/>
<dbReference type="PANTHER" id="PTHR39741">
    <property type="entry name" value="F-BOX DOMAIN CONTAINING PROTEIN, EXPRESSED"/>
    <property type="match status" value="1"/>
</dbReference>
<organism evidence="3 4">
    <name type="scientific">Sorghum bicolor</name>
    <name type="common">Sorghum</name>
    <name type="synonym">Sorghum vulgare</name>
    <dbReference type="NCBI Taxonomy" id="4558"/>
    <lineage>
        <taxon>Eukaryota</taxon>
        <taxon>Viridiplantae</taxon>
        <taxon>Streptophyta</taxon>
        <taxon>Embryophyta</taxon>
        <taxon>Tracheophyta</taxon>
        <taxon>Spermatophyta</taxon>
        <taxon>Magnoliopsida</taxon>
        <taxon>Liliopsida</taxon>
        <taxon>Poales</taxon>
        <taxon>Poaceae</taxon>
        <taxon>PACMAD clade</taxon>
        <taxon>Panicoideae</taxon>
        <taxon>Andropogonodae</taxon>
        <taxon>Andropogoneae</taxon>
        <taxon>Sorghinae</taxon>
        <taxon>Sorghum</taxon>
    </lineage>
</organism>
<dbReference type="Proteomes" id="UP000807115">
    <property type="component" value="Chromosome 1"/>
</dbReference>
<evidence type="ECO:0000259" key="2">
    <source>
        <dbReference type="Pfam" id="PF12937"/>
    </source>
</evidence>
<feature type="region of interest" description="Disordered" evidence="1">
    <location>
        <begin position="78"/>
        <end position="100"/>
    </location>
</feature>
<dbReference type="AlphaFoldDB" id="A0A921S848"/>
<feature type="compositionally biased region" description="Low complexity" evidence="1">
    <location>
        <begin position="88"/>
        <end position="97"/>
    </location>
</feature>
<sequence length="389" mass="43541">MCPMETEEDDSGGCDFLDWLGPDTSTTVFELLDDPADLARVGAVSRSWRRFVTENEFSKRLCRRICPEAASFTRAVVVTRSPPPPQPAASASESSQDAECRAREGEHAAYSYLAGAIVSAKPAMDLIMRCVGASSTDFFPDESMENTLVPHEWVNHRHSYWSSGGKDNPDAPESLTYRLSSDLCVIDEIRVRPYKAAFQHGHPIYSSKAVRIRLGHSKLDPGTETFVSAENENLTAIADENYTWTYTSPEFPMLQENVLQTFKLPRPALCIGGIVKIELLGRLQKQSTDDKYYICVCHVQVMGRSLSPDLMIDISDPADYSNLKYLPGAGNLRPEDLLSSDAKEDSSDWRSLVSRYRQMRQLAMMYMLLGPVQFADEEDEAEADMLHLL</sequence>
<reference evidence="3" key="2">
    <citation type="submission" date="2020-10" db="EMBL/GenBank/DDBJ databases">
        <authorList>
            <person name="Cooper E.A."/>
            <person name="Brenton Z.W."/>
            <person name="Flinn B.S."/>
            <person name="Jenkins J."/>
            <person name="Shu S."/>
            <person name="Flowers D."/>
            <person name="Luo F."/>
            <person name="Wang Y."/>
            <person name="Xia P."/>
            <person name="Barry K."/>
            <person name="Daum C."/>
            <person name="Lipzen A."/>
            <person name="Yoshinaga Y."/>
            <person name="Schmutz J."/>
            <person name="Saski C."/>
            <person name="Vermerris W."/>
            <person name="Kresovich S."/>
        </authorList>
    </citation>
    <scope>NUCLEOTIDE SEQUENCE</scope>
</reference>
<gene>
    <name evidence="3" type="ORF">BDA96_01G568100</name>
</gene>
<dbReference type="InterPro" id="IPR001810">
    <property type="entry name" value="F-box_dom"/>
</dbReference>
<accession>A0A921S848</accession>
<evidence type="ECO:0000256" key="1">
    <source>
        <dbReference type="SAM" id="MobiDB-lite"/>
    </source>
</evidence>
<dbReference type="EMBL" id="CM027680">
    <property type="protein sequence ID" value="KAG0553130.1"/>
    <property type="molecule type" value="Genomic_DNA"/>
</dbReference>
<evidence type="ECO:0000313" key="3">
    <source>
        <dbReference type="EMBL" id="KAG0553130.1"/>
    </source>
</evidence>
<dbReference type="InterPro" id="IPR036047">
    <property type="entry name" value="F-box-like_dom_sf"/>
</dbReference>
<comment type="caution">
    <text evidence="3">The sequence shown here is derived from an EMBL/GenBank/DDBJ whole genome shotgun (WGS) entry which is preliminary data.</text>
</comment>
<name>A0A921S848_SORBI</name>
<reference evidence="3" key="1">
    <citation type="journal article" date="2019" name="BMC Genomics">
        <title>A new reference genome for Sorghum bicolor reveals high levels of sequence similarity between sweet and grain genotypes: implications for the genetics of sugar metabolism.</title>
        <authorList>
            <person name="Cooper E.A."/>
            <person name="Brenton Z.W."/>
            <person name="Flinn B.S."/>
            <person name="Jenkins J."/>
            <person name="Shu S."/>
            <person name="Flowers D."/>
            <person name="Luo F."/>
            <person name="Wang Y."/>
            <person name="Xia P."/>
            <person name="Barry K."/>
            <person name="Daum C."/>
            <person name="Lipzen A."/>
            <person name="Yoshinaga Y."/>
            <person name="Schmutz J."/>
            <person name="Saski C."/>
            <person name="Vermerris W."/>
            <person name="Kresovich S."/>
        </authorList>
    </citation>
    <scope>NUCLEOTIDE SEQUENCE</scope>
</reference>
<feature type="domain" description="F-box" evidence="2">
    <location>
        <begin position="27"/>
        <end position="64"/>
    </location>
</feature>
<dbReference type="Gene3D" id="1.20.1280.50">
    <property type="match status" value="1"/>
</dbReference>
<protein>
    <recommendedName>
        <fullName evidence="2">F-box domain-containing protein</fullName>
    </recommendedName>
</protein>
<evidence type="ECO:0000313" key="4">
    <source>
        <dbReference type="Proteomes" id="UP000807115"/>
    </source>
</evidence>
<dbReference type="SUPFAM" id="SSF81383">
    <property type="entry name" value="F-box domain"/>
    <property type="match status" value="1"/>
</dbReference>